<name>A0A318S4R6_9DEIO</name>
<gene>
    <name evidence="1" type="ORF">DES52_11880</name>
</gene>
<dbReference type="AlphaFoldDB" id="A0A318S4R6"/>
<dbReference type="RefSeq" id="WP_110888419.1">
    <property type="nucleotide sequence ID" value="NZ_QJSX01000018.1"/>
</dbReference>
<accession>A0A318S4R6</accession>
<comment type="caution">
    <text evidence="1">The sequence shown here is derived from an EMBL/GenBank/DDBJ whole genome shotgun (WGS) entry which is preliminary data.</text>
</comment>
<organism evidence="1 2">
    <name type="scientific">Deinococcus yavapaiensis KR-236</name>
    <dbReference type="NCBI Taxonomy" id="694435"/>
    <lineage>
        <taxon>Bacteria</taxon>
        <taxon>Thermotogati</taxon>
        <taxon>Deinococcota</taxon>
        <taxon>Deinococci</taxon>
        <taxon>Deinococcales</taxon>
        <taxon>Deinococcaceae</taxon>
        <taxon>Deinococcus</taxon>
    </lineage>
</organism>
<protein>
    <submittedName>
        <fullName evidence="1">Uncharacterized protein</fullName>
    </submittedName>
</protein>
<dbReference type="OrthoDB" id="8665869at2"/>
<reference evidence="1 2" key="1">
    <citation type="submission" date="2018-06" db="EMBL/GenBank/DDBJ databases">
        <title>Genomic Encyclopedia of Type Strains, Phase IV (KMG-IV): sequencing the most valuable type-strain genomes for metagenomic binning, comparative biology and taxonomic classification.</title>
        <authorList>
            <person name="Goeker M."/>
        </authorList>
    </citation>
    <scope>NUCLEOTIDE SEQUENCE [LARGE SCALE GENOMIC DNA]</scope>
    <source>
        <strain evidence="1 2">DSM 18048</strain>
    </source>
</reference>
<proteinExistence type="predicted"/>
<evidence type="ECO:0000313" key="1">
    <source>
        <dbReference type="EMBL" id="PYE50463.1"/>
    </source>
</evidence>
<dbReference type="EMBL" id="QJSX01000018">
    <property type="protein sequence ID" value="PYE50463.1"/>
    <property type="molecule type" value="Genomic_DNA"/>
</dbReference>
<evidence type="ECO:0000313" key="2">
    <source>
        <dbReference type="Proteomes" id="UP000248326"/>
    </source>
</evidence>
<sequence length="103" mass="10785">MHEDACLGDPLLFLGGDGASSPIGMGFSVIQDQARKAAERCAGDAAFEVQDDENALTTPWSNAASALTVAAMAFGAPQLVHDHDSLERAWRVVFGSPPTPSRS</sequence>
<keyword evidence="2" id="KW-1185">Reference proteome</keyword>
<dbReference type="Proteomes" id="UP000248326">
    <property type="component" value="Unassembled WGS sequence"/>
</dbReference>